<reference evidence="1 2" key="1">
    <citation type="submission" date="2016-12" db="EMBL/GenBank/DDBJ databases">
        <title>Candidatus Reconcilibacillus cellulovorans genome.</title>
        <authorList>
            <person name="Kolinko S."/>
            <person name="Wu Y.-W."/>
            <person name="Tachea F."/>
            <person name="Denzel E."/>
            <person name="Hiras J."/>
            <person name="Baecker N."/>
            <person name="Chan L.J."/>
            <person name="Eichorst S.A."/>
            <person name="Frey D."/>
            <person name="Adams P.D."/>
            <person name="Pray T."/>
            <person name="Tanjore D."/>
            <person name="Petzold C.J."/>
            <person name="Gladden J.M."/>
            <person name="Simmons B.A."/>
            <person name="Singer S.W."/>
        </authorList>
    </citation>
    <scope>NUCLEOTIDE SEQUENCE [LARGE SCALE GENOMIC DNA]</scope>
    <source>
        <strain evidence="1">JTherm</strain>
    </source>
</reference>
<accession>A0A2A6E1Y5</accession>
<protein>
    <submittedName>
        <fullName evidence="1">Uncharacterized protein</fullName>
    </submittedName>
</protein>
<name>A0A2A6E1Y5_9BACL</name>
<sequence>MALIVHPSFVARFEDFDENEVRRWTSAFDPGAPAALPAAVLETINALQAGVPAGDACAGQLIRAIREWLERKPRHPFLQFQALTALKRLGAVGWVQLPSEGSRTVRLRIERTPLSADEHPAIVREVPELVRAASESDCSMLADLAADAWRDFVAIAYATAVYPNIVRDGKRGLAPAWSAALHAAVALSVGLPVSPDRLMDTYGVDVKPAFRRAFCAIRDAFGLLAKRPSSVL</sequence>
<dbReference type="EMBL" id="MOXJ01000006">
    <property type="protein sequence ID" value="PDO11034.1"/>
    <property type="molecule type" value="Genomic_DNA"/>
</dbReference>
<dbReference type="Proteomes" id="UP000243688">
    <property type="component" value="Unassembled WGS sequence"/>
</dbReference>
<comment type="caution">
    <text evidence="1">The sequence shown here is derived from an EMBL/GenBank/DDBJ whole genome shotgun (WGS) entry which is preliminary data.</text>
</comment>
<evidence type="ECO:0000313" key="1">
    <source>
        <dbReference type="EMBL" id="PDO11034.1"/>
    </source>
</evidence>
<organism evidence="1 2">
    <name type="scientific">Candidatus Reconcilbacillus cellulovorans</name>
    <dbReference type="NCBI Taxonomy" id="1906605"/>
    <lineage>
        <taxon>Bacteria</taxon>
        <taxon>Bacillati</taxon>
        <taxon>Bacillota</taxon>
        <taxon>Bacilli</taxon>
        <taxon>Bacillales</taxon>
        <taxon>Paenibacillaceae</taxon>
        <taxon>Candidatus Reconcilbacillus</taxon>
    </lineage>
</organism>
<dbReference type="AlphaFoldDB" id="A0A2A6E1Y5"/>
<evidence type="ECO:0000313" key="2">
    <source>
        <dbReference type="Proteomes" id="UP000243688"/>
    </source>
</evidence>
<proteinExistence type="predicted"/>
<gene>
    <name evidence="1" type="ORF">BLM47_04240</name>
</gene>